<evidence type="ECO:0000259" key="2">
    <source>
        <dbReference type="Pfam" id="PF02698"/>
    </source>
</evidence>
<dbReference type="AlphaFoldDB" id="A0A1I7AKI4"/>
<dbReference type="GO" id="GO:0043164">
    <property type="term" value="P:Gram-negative-bacterium-type cell wall biogenesis"/>
    <property type="evidence" value="ECO:0007669"/>
    <property type="project" value="TreeGrafter"/>
</dbReference>
<dbReference type="OrthoDB" id="9782395at2"/>
<feature type="transmembrane region" description="Helical" evidence="1">
    <location>
        <begin position="12"/>
        <end position="29"/>
    </location>
</feature>
<evidence type="ECO:0000256" key="1">
    <source>
        <dbReference type="SAM" id="Phobius"/>
    </source>
</evidence>
<dbReference type="InterPro" id="IPR051599">
    <property type="entry name" value="Cell_Envelope_Assoc"/>
</dbReference>
<sequence>MFFILSKIVYFFLQPLVWVIVLLVLTILIKSVKWKKRLGISTVVITLVFSNPALLKVCLHGWEIHAVKTEELKDYQTAIVLSGMIEWDSDAGRISCRRGIDRLWQTLHLYKTGRVEKILITGDSGYVFGRDLREAERLKNELVSFDFPSEDILVETQSRNTYENALYSKDIIDSLGLENLLLVTSARHMRRAKAVFENLNIPVDVFPTDQYTGNDLYLYWDEYVLPSGEAFSGWTDLIKEMVGYIVYDIKGYI</sequence>
<reference evidence="3 4" key="1">
    <citation type="submission" date="2016-10" db="EMBL/GenBank/DDBJ databases">
        <authorList>
            <person name="de Groot N.N."/>
        </authorList>
    </citation>
    <scope>NUCLEOTIDE SEQUENCE [LARGE SCALE GENOMIC DNA]</scope>
    <source>
        <strain evidence="3 4">CGMCC 1.7005</strain>
    </source>
</reference>
<dbReference type="RefSeq" id="WP_090249329.1">
    <property type="nucleotide sequence ID" value="NZ_FPAS01000003.1"/>
</dbReference>
<keyword evidence="4" id="KW-1185">Reference proteome</keyword>
<dbReference type="Pfam" id="PF02698">
    <property type="entry name" value="DUF218"/>
    <property type="match status" value="1"/>
</dbReference>
<gene>
    <name evidence="3" type="ORF">SAMN05216474_2171</name>
</gene>
<dbReference type="Proteomes" id="UP000236454">
    <property type="component" value="Unassembled WGS sequence"/>
</dbReference>
<protein>
    <submittedName>
        <fullName evidence="3">Uncharacterized SAM-binding protein YcdF, DUF218 family</fullName>
    </submittedName>
</protein>
<dbReference type="PANTHER" id="PTHR30336">
    <property type="entry name" value="INNER MEMBRANE PROTEIN, PROBABLE PERMEASE"/>
    <property type="match status" value="1"/>
</dbReference>
<organism evidence="3 4">
    <name type="scientific">Lishizhenia tianjinensis</name>
    <dbReference type="NCBI Taxonomy" id="477690"/>
    <lineage>
        <taxon>Bacteria</taxon>
        <taxon>Pseudomonadati</taxon>
        <taxon>Bacteroidota</taxon>
        <taxon>Flavobacteriia</taxon>
        <taxon>Flavobacteriales</taxon>
        <taxon>Crocinitomicaceae</taxon>
        <taxon>Lishizhenia</taxon>
    </lineage>
</organism>
<name>A0A1I7AKI4_9FLAO</name>
<dbReference type="GO" id="GO:0005886">
    <property type="term" value="C:plasma membrane"/>
    <property type="evidence" value="ECO:0007669"/>
    <property type="project" value="TreeGrafter"/>
</dbReference>
<keyword evidence="1" id="KW-1133">Transmembrane helix</keyword>
<dbReference type="InterPro" id="IPR014729">
    <property type="entry name" value="Rossmann-like_a/b/a_fold"/>
</dbReference>
<keyword evidence="1" id="KW-0472">Membrane</keyword>
<accession>A0A1I7AKI4</accession>
<dbReference type="EMBL" id="FPAS01000003">
    <property type="protein sequence ID" value="SFT75355.1"/>
    <property type="molecule type" value="Genomic_DNA"/>
</dbReference>
<keyword evidence="1" id="KW-0812">Transmembrane</keyword>
<dbReference type="InterPro" id="IPR003848">
    <property type="entry name" value="DUF218"/>
</dbReference>
<proteinExistence type="predicted"/>
<dbReference type="CDD" id="cd06259">
    <property type="entry name" value="YdcF-like"/>
    <property type="match status" value="1"/>
</dbReference>
<feature type="domain" description="DUF218" evidence="2">
    <location>
        <begin position="78"/>
        <end position="243"/>
    </location>
</feature>
<dbReference type="Gene3D" id="3.40.50.620">
    <property type="entry name" value="HUPs"/>
    <property type="match status" value="1"/>
</dbReference>
<dbReference type="PANTHER" id="PTHR30336:SF4">
    <property type="entry name" value="ENVELOPE BIOGENESIS FACTOR ELYC"/>
    <property type="match status" value="1"/>
</dbReference>
<evidence type="ECO:0000313" key="3">
    <source>
        <dbReference type="EMBL" id="SFT75355.1"/>
    </source>
</evidence>
<evidence type="ECO:0000313" key="4">
    <source>
        <dbReference type="Proteomes" id="UP000236454"/>
    </source>
</evidence>
<dbReference type="GO" id="GO:0000270">
    <property type="term" value="P:peptidoglycan metabolic process"/>
    <property type="evidence" value="ECO:0007669"/>
    <property type="project" value="TreeGrafter"/>
</dbReference>